<dbReference type="Proteomes" id="UP000887572">
    <property type="component" value="Unplaced"/>
</dbReference>
<dbReference type="InterPro" id="IPR013869">
    <property type="entry name" value="DUF1757"/>
</dbReference>
<keyword evidence="1" id="KW-0472">Membrane</keyword>
<organism evidence="2 3">
    <name type="scientific">Globodera rostochiensis</name>
    <name type="common">Golden nematode worm</name>
    <name type="synonym">Heterodera rostochiensis</name>
    <dbReference type="NCBI Taxonomy" id="31243"/>
    <lineage>
        <taxon>Eukaryota</taxon>
        <taxon>Metazoa</taxon>
        <taxon>Ecdysozoa</taxon>
        <taxon>Nematoda</taxon>
        <taxon>Chromadorea</taxon>
        <taxon>Rhabditida</taxon>
        <taxon>Tylenchina</taxon>
        <taxon>Tylenchomorpha</taxon>
        <taxon>Tylenchoidea</taxon>
        <taxon>Heteroderidae</taxon>
        <taxon>Heteroderinae</taxon>
        <taxon>Globodera</taxon>
    </lineage>
</organism>
<name>A0A914H4J6_GLORO</name>
<evidence type="ECO:0000256" key="1">
    <source>
        <dbReference type="SAM" id="Phobius"/>
    </source>
</evidence>
<reference evidence="3" key="1">
    <citation type="submission" date="2022-11" db="UniProtKB">
        <authorList>
            <consortium name="WormBaseParasite"/>
        </authorList>
    </citation>
    <scope>IDENTIFICATION</scope>
</reference>
<keyword evidence="1" id="KW-1133">Transmembrane helix</keyword>
<dbReference type="AlphaFoldDB" id="A0A914H4J6"/>
<accession>A0A914H4J6</accession>
<evidence type="ECO:0000313" key="3">
    <source>
        <dbReference type="WBParaSite" id="Gr19_v10_g13588.t1"/>
    </source>
</evidence>
<dbReference type="Pfam" id="PF08560">
    <property type="entry name" value="DUF1757"/>
    <property type="match status" value="1"/>
</dbReference>
<dbReference type="PANTHER" id="PTHR38636">
    <property type="entry name" value="PROTEIN CBG20488"/>
    <property type="match status" value="1"/>
</dbReference>
<feature type="transmembrane region" description="Helical" evidence="1">
    <location>
        <begin position="105"/>
        <end position="126"/>
    </location>
</feature>
<proteinExistence type="predicted"/>
<dbReference type="WBParaSite" id="Gr19_v10_g13588.t1">
    <property type="protein sequence ID" value="Gr19_v10_g13588.t1"/>
    <property type="gene ID" value="Gr19_v10_g13588"/>
</dbReference>
<dbReference type="PANTHER" id="PTHR38636:SF2">
    <property type="entry name" value="TRANSCELLULAR CHAPERONE SIGNALING (X)CROSS TISSUE"/>
    <property type="match status" value="1"/>
</dbReference>
<evidence type="ECO:0000313" key="2">
    <source>
        <dbReference type="Proteomes" id="UP000887572"/>
    </source>
</evidence>
<sequence length="238" mass="26794">MANTPTYNISKSEGENSSLGGWVENFFRVDLLRSSPKCLANIPNPVVEYGIYCTFKTVEFASLFGGMLARPLYAQYVLKRTPPDKITVNTTKIARAAGRKLQGQILLASLFMGPLVVFPLALQLGGCTRTELKEKCYQIRCDERTIMHDRLTLLMGFAGWYWKRFQGAVDFINGATVYTTLRFRLLSEESSNIAMKFVADDDRYASPADAELDMRQLTRFFRRSPTPNAGEGTPETNK</sequence>
<keyword evidence="1" id="KW-0812">Transmembrane</keyword>
<protein>
    <submittedName>
        <fullName evidence="3">Uncharacterized protein</fullName>
    </submittedName>
</protein>
<keyword evidence="2" id="KW-1185">Reference proteome</keyword>